<gene>
    <name evidence="2" type="ORF">STAS_12663</name>
</gene>
<accession>A0A5A7PU13</accession>
<name>A0A5A7PU13_STRAF</name>
<sequence>MAKKRQRTPTIETSPSREDSHSHEDRESEESGPDTNKEGDEPLYQIDLNQENIQKEYGCPFSIYLADESMHFRNLDESFITQPRKIDWQLLEKIGTGNNVKEYLANVNRLQYAEMQYQAYHPLTLEFISTMNIEDKNKLLTCQMMGRECKVTPKVMKDVFGFTSVGTKKKPIGYLKRAPMDWKVISGSDKFTSNGASFFLVKDVALGFFGKFITYQVSGKDQTTRLNQHELL</sequence>
<organism evidence="2 3">
    <name type="scientific">Striga asiatica</name>
    <name type="common">Asiatic witchweed</name>
    <name type="synonym">Buchnera asiatica</name>
    <dbReference type="NCBI Taxonomy" id="4170"/>
    <lineage>
        <taxon>Eukaryota</taxon>
        <taxon>Viridiplantae</taxon>
        <taxon>Streptophyta</taxon>
        <taxon>Embryophyta</taxon>
        <taxon>Tracheophyta</taxon>
        <taxon>Spermatophyta</taxon>
        <taxon>Magnoliopsida</taxon>
        <taxon>eudicotyledons</taxon>
        <taxon>Gunneridae</taxon>
        <taxon>Pentapetalae</taxon>
        <taxon>asterids</taxon>
        <taxon>lamiids</taxon>
        <taxon>Lamiales</taxon>
        <taxon>Orobanchaceae</taxon>
        <taxon>Buchnereae</taxon>
        <taxon>Striga</taxon>
    </lineage>
</organism>
<dbReference type="Proteomes" id="UP000325081">
    <property type="component" value="Unassembled WGS sequence"/>
</dbReference>
<keyword evidence="3" id="KW-1185">Reference proteome</keyword>
<feature type="region of interest" description="Disordered" evidence="1">
    <location>
        <begin position="1"/>
        <end position="41"/>
    </location>
</feature>
<dbReference type="EMBL" id="BKCP01005139">
    <property type="protein sequence ID" value="GER36333.1"/>
    <property type="molecule type" value="Genomic_DNA"/>
</dbReference>
<comment type="caution">
    <text evidence="2">The sequence shown here is derived from an EMBL/GenBank/DDBJ whole genome shotgun (WGS) entry which is preliminary data.</text>
</comment>
<evidence type="ECO:0000313" key="3">
    <source>
        <dbReference type="Proteomes" id="UP000325081"/>
    </source>
</evidence>
<protein>
    <submittedName>
        <fullName evidence="2">Gibberellin 2-oxidase 7</fullName>
    </submittedName>
</protein>
<dbReference type="OrthoDB" id="1826487at2759"/>
<feature type="compositionally biased region" description="Basic and acidic residues" evidence="1">
    <location>
        <begin position="15"/>
        <end position="26"/>
    </location>
</feature>
<proteinExistence type="predicted"/>
<reference evidence="3" key="1">
    <citation type="journal article" date="2019" name="Curr. Biol.">
        <title>Genome Sequence of Striga asiatica Provides Insight into the Evolution of Plant Parasitism.</title>
        <authorList>
            <person name="Yoshida S."/>
            <person name="Kim S."/>
            <person name="Wafula E.K."/>
            <person name="Tanskanen J."/>
            <person name="Kim Y.M."/>
            <person name="Honaas L."/>
            <person name="Yang Z."/>
            <person name="Spallek T."/>
            <person name="Conn C.E."/>
            <person name="Ichihashi Y."/>
            <person name="Cheong K."/>
            <person name="Cui S."/>
            <person name="Der J.P."/>
            <person name="Gundlach H."/>
            <person name="Jiao Y."/>
            <person name="Hori C."/>
            <person name="Ishida J.K."/>
            <person name="Kasahara H."/>
            <person name="Kiba T."/>
            <person name="Kim M.S."/>
            <person name="Koo N."/>
            <person name="Laohavisit A."/>
            <person name="Lee Y.H."/>
            <person name="Lumba S."/>
            <person name="McCourt P."/>
            <person name="Mortimer J.C."/>
            <person name="Mutuku J.M."/>
            <person name="Nomura T."/>
            <person name="Sasaki-Sekimoto Y."/>
            <person name="Seto Y."/>
            <person name="Wang Y."/>
            <person name="Wakatake T."/>
            <person name="Sakakibara H."/>
            <person name="Demura T."/>
            <person name="Yamaguchi S."/>
            <person name="Yoneyama K."/>
            <person name="Manabe R.I."/>
            <person name="Nelson D.C."/>
            <person name="Schulman A.H."/>
            <person name="Timko M.P."/>
            <person name="dePamphilis C.W."/>
            <person name="Choi D."/>
            <person name="Shirasu K."/>
        </authorList>
    </citation>
    <scope>NUCLEOTIDE SEQUENCE [LARGE SCALE GENOMIC DNA]</scope>
    <source>
        <strain evidence="3">cv. UVA1</strain>
    </source>
</reference>
<dbReference type="AlphaFoldDB" id="A0A5A7PU13"/>
<evidence type="ECO:0000256" key="1">
    <source>
        <dbReference type="SAM" id="MobiDB-lite"/>
    </source>
</evidence>
<evidence type="ECO:0000313" key="2">
    <source>
        <dbReference type="EMBL" id="GER36333.1"/>
    </source>
</evidence>